<dbReference type="AlphaFoldDB" id="A0A4R8STW2"/>
<dbReference type="EMBL" id="PECL01000008">
    <property type="protein sequence ID" value="TEA03915.1"/>
    <property type="molecule type" value="Genomic_DNA"/>
</dbReference>
<evidence type="ECO:0000256" key="1">
    <source>
        <dbReference type="ARBA" id="ARBA00010515"/>
    </source>
</evidence>
<dbReference type="Gene3D" id="3.40.50.1820">
    <property type="entry name" value="alpha/beta hydrolase"/>
    <property type="match status" value="1"/>
</dbReference>
<evidence type="ECO:0000259" key="3">
    <source>
        <dbReference type="Pfam" id="PF07859"/>
    </source>
</evidence>
<feature type="domain" description="Alpha/beta hydrolase fold-3" evidence="3">
    <location>
        <begin position="141"/>
        <end position="340"/>
    </location>
</feature>
<comment type="caution">
    <text evidence="4">The sequence shown here is derived from an EMBL/GenBank/DDBJ whole genome shotgun (WGS) entry which is preliminary data.</text>
</comment>
<dbReference type="InterPro" id="IPR002168">
    <property type="entry name" value="Lipase_GDXG_HIS_AS"/>
</dbReference>
<evidence type="ECO:0000313" key="5">
    <source>
        <dbReference type="Proteomes" id="UP000294604"/>
    </source>
</evidence>
<evidence type="ECO:0000313" key="4">
    <source>
        <dbReference type="EMBL" id="TEA03915.1"/>
    </source>
</evidence>
<accession>A0A4R8STW2</accession>
<dbReference type="SUPFAM" id="SSF53474">
    <property type="entry name" value="alpha/beta-Hydrolases"/>
    <property type="match status" value="1"/>
</dbReference>
<dbReference type="PANTHER" id="PTHR48081:SF30">
    <property type="entry name" value="ACETYL-HYDROLASE LIPR-RELATED"/>
    <property type="match status" value="1"/>
</dbReference>
<evidence type="ECO:0000256" key="2">
    <source>
        <dbReference type="ARBA" id="ARBA00022801"/>
    </source>
</evidence>
<keyword evidence="2 4" id="KW-0378">Hydrolase</keyword>
<dbReference type="GO" id="GO:0004806">
    <property type="term" value="F:triacylglycerol lipase activity"/>
    <property type="evidence" value="ECO:0007669"/>
    <property type="project" value="TreeGrafter"/>
</dbReference>
<comment type="similarity">
    <text evidence="1">Belongs to the 'GDXG' lipolytic enzyme family.</text>
</comment>
<dbReference type="InterPro" id="IPR050300">
    <property type="entry name" value="GDXG_lipolytic_enzyme"/>
</dbReference>
<name>A0A4R8STW2_9MYCO</name>
<proteinExistence type="inferred from homology"/>
<dbReference type="PROSITE" id="PS01173">
    <property type="entry name" value="LIPASE_GDXG_HIS"/>
    <property type="match status" value="1"/>
</dbReference>
<reference evidence="4 5" key="1">
    <citation type="journal article" date="2019" name="Sci. Rep.">
        <title>Extended insight into the Mycobacterium chelonae-abscessus complex through whole genome sequencing of Mycobacterium salmoniphilum outbreak and Mycobacterium salmoniphilum-like strains.</title>
        <authorList>
            <person name="Behra P.R.K."/>
            <person name="Das S."/>
            <person name="Pettersson B.M.F."/>
            <person name="Shirreff L."/>
            <person name="DuCote T."/>
            <person name="Jacobsson K.G."/>
            <person name="Ennis D.G."/>
            <person name="Kirsebom L.A."/>
        </authorList>
    </citation>
    <scope>NUCLEOTIDE SEQUENCE [LARGE SCALE GENOMIC DNA]</scope>
    <source>
        <strain evidence="4 5">CCUG 60884</strain>
    </source>
</reference>
<sequence>MGTDTGRRTRARGDGFTEKRHLTENVYILGSEVAAFIKENLLPEFTNDGLATGRPSVWALIFYLMSYRLARPVIRRLVLGCGKRPVSAQLAFLGSRINKIARLQRLLPLRGVHVERGAVDGLSMEIVRPVGGQAALHSGVVLYFHGGGFMMGSLDTHRHVVAAIARLTGLPVMHIEYRQYPDVTVDGSVDDCCRAYQWLLEQGADPARTVLAGDSAGGFLAYATALHAQQRGLPRPAGVVGLSALLELDGTARGAYGSVDDDAFGVSLVLPTIVEHTYPQLGTTKDPSPINGPLNTMPPSLLIAAETEILRCDAERLYGALTRSGRSSVLEIWPKQLHAFPALLPFLPESREAFASVAQFIKSRVDADASALNERDQAV</sequence>
<dbReference type="Proteomes" id="UP000294604">
    <property type="component" value="Unassembled WGS sequence"/>
</dbReference>
<dbReference type="EC" id="3.1.1.1" evidence="4"/>
<dbReference type="InterPro" id="IPR029058">
    <property type="entry name" value="AB_hydrolase_fold"/>
</dbReference>
<organism evidence="4 5">
    <name type="scientific">Mycobacteroides salmoniphilum</name>
    <dbReference type="NCBI Taxonomy" id="404941"/>
    <lineage>
        <taxon>Bacteria</taxon>
        <taxon>Bacillati</taxon>
        <taxon>Actinomycetota</taxon>
        <taxon>Actinomycetes</taxon>
        <taxon>Mycobacteriales</taxon>
        <taxon>Mycobacteriaceae</taxon>
        <taxon>Mycobacteroides</taxon>
    </lineage>
</organism>
<dbReference type="InterPro" id="IPR013094">
    <property type="entry name" value="AB_hydrolase_3"/>
</dbReference>
<protein>
    <submittedName>
        <fullName evidence="4">Carboxylesterase LipF</fullName>
        <ecNumber evidence="4">3.1.1.1</ecNumber>
    </submittedName>
</protein>
<dbReference type="PANTHER" id="PTHR48081">
    <property type="entry name" value="AB HYDROLASE SUPERFAMILY PROTEIN C4A8.06C"/>
    <property type="match status" value="1"/>
</dbReference>
<dbReference type="Pfam" id="PF07859">
    <property type="entry name" value="Abhydrolase_3"/>
    <property type="match status" value="1"/>
</dbReference>
<gene>
    <name evidence="4" type="primary">lipF_5</name>
    <name evidence="4" type="ORF">CCUG60884_02776</name>
</gene>
<dbReference type="GO" id="GO:0106435">
    <property type="term" value="F:carboxylesterase activity"/>
    <property type="evidence" value="ECO:0007669"/>
    <property type="project" value="UniProtKB-EC"/>
</dbReference>